<protein>
    <submittedName>
        <fullName evidence="1">Uncharacterized protein</fullName>
    </submittedName>
</protein>
<dbReference type="OrthoDB" id="1915076at2759"/>
<accession>A0A0L6VU66</accession>
<dbReference type="AlphaFoldDB" id="A0A0L6VU66"/>
<evidence type="ECO:0000313" key="2">
    <source>
        <dbReference type="Proteomes" id="UP000037035"/>
    </source>
</evidence>
<comment type="caution">
    <text evidence="1">The sequence shown here is derived from an EMBL/GenBank/DDBJ whole genome shotgun (WGS) entry which is preliminary data.</text>
</comment>
<name>A0A0L6VU66_9BASI</name>
<evidence type="ECO:0000313" key="1">
    <source>
        <dbReference type="EMBL" id="KNZ64157.1"/>
    </source>
</evidence>
<dbReference type="VEuPathDB" id="FungiDB:VP01_105g6"/>
<gene>
    <name evidence="1" type="ORF">VP01_105g6</name>
</gene>
<dbReference type="EMBL" id="LAVV01000666">
    <property type="protein sequence ID" value="KNZ64157.1"/>
    <property type="molecule type" value="Genomic_DNA"/>
</dbReference>
<keyword evidence="2" id="KW-1185">Reference proteome</keyword>
<proteinExistence type="predicted"/>
<dbReference type="Proteomes" id="UP000037035">
    <property type="component" value="Unassembled WGS sequence"/>
</dbReference>
<sequence>MVTYYIYHPEILQPYISKVLGVESDEHCGFQVVSYCLGHGQHDHLAV</sequence>
<organism evidence="1 2">
    <name type="scientific">Puccinia sorghi</name>
    <dbReference type="NCBI Taxonomy" id="27349"/>
    <lineage>
        <taxon>Eukaryota</taxon>
        <taxon>Fungi</taxon>
        <taxon>Dikarya</taxon>
        <taxon>Basidiomycota</taxon>
        <taxon>Pucciniomycotina</taxon>
        <taxon>Pucciniomycetes</taxon>
        <taxon>Pucciniales</taxon>
        <taxon>Pucciniaceae</taxon>
        <taxon>Puccinia</taxon>
    </lineage>
</organism>
<reference evidence="1 2" key="1">
    <citation type="submission" date="2015-08" db="EMBL/GenBank/DDBJ databases">
        <title>Next Generation Sequencing and Analysis of the Genome of Puccinia sorghi L Schw, the Causal Agent of Maize Common Rust.</title>
        <authorList>
            <person name="Rochi L."/>
            <person name="Burguener G."/>
            <person name="Darino M."/>
            <person name="Turjanski A."/>
            <person name="Kreff E."/>
            <person name="Dieguez M.J."/>
            <person name="Sacco F."/>
        </authorList>
    </citation>
    <scope>NUCLEOTIDE SEQUENCE [LARGE SCALE GENOMIC DNA]</scope>
    <source>
        <strain evidence="1 2">RO10H11247</strain>
    </source>
</reference>